<reference evidence="5" key="1">
    <citation type="submission" date="2016-10" db="EMBL/GenBank/DDBJ databases">
        <authorList>
            <person name="Varghese N."/>
            <person name="Submissions S."/>
        </authorList>
    </citation>
    <scope>NUCLEOTIDE SEQUENCE [LARGE SCALE GENOMIC DNA]</scope>
    <source>
        <strain evidence="5">CECT 8338</strain>
    </source>
</reference>
<evidence type="ECO:0000313" key="4">
    <source>
        <dbReference type="EMBL" id="SDU04168.1"/>
    </source>
</evidence>
<keyword evidence="5" id="KW-1185">Reference proteome</keyword>
<dbReference type="AlphaFoldDB" id="A0A1H2FB29"/>
<feature type="chain" id="PRO_5009273756" evidence="3">
    <location>
        <begin position="25"/>
        <end position="252"/>
    </location>
</feature>
<name>A0A1H2FB29_9GAMM</name>
<evidence type="ECO:0000256" key="3">
    <source>
        <dbReference type="SAM" id="SignalP"/>
    </source>
</evidence>
<dbReference type="Proteomes" id="UP000243924">
    <property type="component" value="Chromosome I"/>
</dbReference>
<feature type="transmembrane region" description="Helical" evidence="2">
    <location>
        <begin position="70"/>
        <end position="90"/>
    </location>
</feature>
<dbReference type="RefSeq" id="WP_092385463.1">
    <property type="nucleotide sequence ID" value="NZ_LT629787.1"/>
</dbReference>
<evidence type="ECO:0000256" key="1">
    <source>
        <dbReference type="SAM" id="Coils"/>
    </source>
</evidence>
<keyword evidence="1" id="KW-0175">Coiled coil</keyword>
<keyword evidence="2" id="KW-0812">Transmembrane</keyword>
<keyword evidence="2" id="KW-1133">Transmembrane helix</keyword>
<evidence type="ECO:0000256" key="2">
    <source>
        <dbReference type="SAM" id="Phobius"/>
    </source>
</evidence>
<sequence>MKKLRTLTLVLALAWGIVPSGVIAATDSASEVESVAATDASSIDREREIELLRAQLEVRREHQTDLLQTVYWALGGVFFLVSLLVGFGWFGNFKVYERDKQSLKEEMDAAAKANAKELHDDIQKAYGELKEQIYQSVENKVEARFKEVDERIKRIGDRVLQLELARAKEEMRSNASDNMALTSALNLLGNYYKTVESEVPELLKFIIEKLDKGGKFTANEHTRMSEILDDLPPRYFTLTERVRKKMNDSEIF</sequence>
<keyword evidence="3" id="KW-0732">Signal</keyword>
<organism evidence="4 5">
    <name type="scientific">Halopseudomonas salegens</name>
    <dbReference type="NCBI Taxonomy" id="1434072"/>
    <lineage>
        <taxon>Bacteria</taxon>
        <taxon>Pseudomonadati</taxon>
        <taxon>Pseudomonadota</taxon>
        <taxon>Gammaproteobacteria</taxon>
        <taxon>Pseudomonadales</taxon>
        <taxon>Pseudomonadaceae</taxon>
        <taxon>Halopseudomonas</taxon>
    </lineage>
</organism>
<protein>
    <submittedName>
        <fullName evidence="4">Uncharacterized protein</fullName>
    </submittedName>
</protein>
<dbReference type="OrthoDB" id="7065742at2"/>
<evidence type="ECO:0000313" key="5">
    <source>
        <dbReference type="Proteomes" id="UP000243924"/>
    </source>
</evidence>
<feature type="coiled-coil region" evidence="1">
    <location>
        <begin position="93"/>
        <end position="132"/>
    </location>
</feature>
<accession>A0A1H2FB29</accession>
<keyword evidence="2" id="KW-0472">Membrane</keyword>
<gene>
    <name evidence="4" type="ORF">SAMN05216210_1402</name>
</gene>
<proteinExistence type="predicted"/>
<dbReference type="EMBL" id="LT629787">
    <property type="protein sequence ID" value="SDU04168.1"/>
    <property type="molecule type" value="Genomic_DNA"/>
</dbReference>
<feature type="signal peptide" evidence="3">
    <location>
        <begin position="1"/>
        <end position="24"/>
    </location>
</feature>